<sequence length="55" mass="6259">MYKLASNDNALGKKLNKLRELRNKFAHGNNPPKEGLLDFLEQVESLKKGILEFTS</sequence>
<evidence type="ECO:0000313" key="1">
    <source>
        <dbReference type="EMBL" id="SFV88024.1"/>
    </source>
</evidence>
<accession>A0A1W1E226</accession>
<dbReference type="EMBL" id="FPIA01000005">
    <property type="protein sequence ID" value="SFV88024.1"/>
    <property type="molecule type" value="Genomic_DNA"/>
</dbReference>
<proteinExistence type="predicted"/>
<reference evidence="1" key="1">
    <citation type="submission" date="2016-10" db="EMBL/GenBank/DDBJ databases">
        <authorList>
            <person name="de Groot N.N."/>
        </authorList>
    </citation>
    <scope>NUCLEOTIDE SEQUENCE</scope>
</reference>
<gene>
    <name evidence="1" type="ORF">MNB_SUP05-SYMBIONT-7-445</name>
</gene>
<organism evidence="1">
    <name type="scientific">hydrothermal vent metagenome</name>
    <dbReference type="NCBI Taxonomy" id="652676"/>
    <lineage>
        <taxon>unclassified sequences</taxon>
        <taxon>metagenomes</taxon>
        <taxon>ecological metagenomes</taxon>
    </lineage>
</organism>
<name>A0A1W1E226_9ZZZZ</name>
<protein>
    <submittedName>
        <fullName evidence="1">Uncharacterized protein</fullName>
    </submittedName>
</protein>
<dbReference type="AlphaFoldDB" id="A0A1W1E226"/>